<evidence type="ECO:0000256" key="2">
    <source>
        <dbReference type="ARBA" id="ARBA00022676"/>
    </source>
</evidence>
<dbReference type="Pfam" id="PF00535">
    <property type="entry name" value="Glycos_transf_2"/>
    <property type="match status" value="1"/>
</dbReference>
<evidence type="ECO:0000256" key="4">
    <source>
        <dbReference type="SAM" id="Phobius"/>
    </source>
</evidence>
<proteinExistence type="inferred from homology"/>
<organism evidence="6 7">
    <name type="scientific">Ravibacter arvi</name>
    <dbReference type="NCBI Taxonomy" id="2051041"/>
    <lineage>
        <taxon>Bacteria</taxon>
        <taxon>Pseudomonadati</taxon>
        <taxon>Bacteroidota</taxon>
        <taxon>Cytophagia</taxon>
        <taxon>Cytophagales</taxon>
        <taxon>Spirosomataceae</taxon>
        <taxon>Ravibacter</taxon>
    </lineage>
</organism>
<dbReference type="CDD" id="cd04186">
    <property type="entry name" value="GT_2_like_c"/>
    <property type="match status" value="1"/>
</dbReference>
<evidence type="ECO:0000313" key="6">
    <source>
        <dbReference type="EMBL" id="GAA4443744.1"/>
    </source>
</evidence>
<dbReference type="InterPro" id="IPR001173">
    <property type="entry name" value="Glyco_trans_2-like"/>
</dbReference>
<keyword evidence="4" id="KW-0812">Transmembrane</keyword>
<evidence type="ECO:0000313" key="7">
    <source>
        <dbReference type="Proteomes" id="UP001501508"/>
    </source>
</evidence>
<keyword evidence="3" id="KW-0808">Transferase</keyword>
<reference evidence="7" key="1">
    <citation type="journal article" date="2019" name="Int. J. Syst. Evol. Microbiol.">
        <title>The Global Catalogue of Microorganisms (GCM) 10K type strain sequencing project: providing services to taxonomists for standard genome sequencing and annotation.</title>
        <authorList>
            <consortium name="The Broad Institute Genomics Platform"/>
            <consortium name="The Broad Institute Genome Sequencing Center for Infectious Disease"/>
            <person name="Wu L."/>
            <person name="Ma J."/>
        </authorList>
    </citation>
    <scope>NUCLEOTIDE SEQUENCE [LARGE SCALE GENOMIC DNA]</scope>
    <source>
        <strain evidence="7">JCM 31920</strain>
    </source>
</reference>
<evidence type="ECO:0000259" key="5">
    <source>
        <dbReference type="Pfam" id="PF00535"/>
    </source>
</evidence>
<dbReference type="RefSeq" id="WP_345031179.1">
    <property type="nucleotide sequence ID" value="NZ_BAABEY010000030.1"/>
</dbReference>
<gene>
    <name evidence="6" type="ORF">GCM10023091_32830</name>
</gene>
<dbReference type="PANTHER" id="PTHR43179">
    <property type="entry name" value="RHAMNOSYLTRANSFERASE WBBL"/>
    <property type="match status" value="1"/>
</dbReference>
<dbReference type="Proteomes" id="UP001501508">
    <property type="component" value="Unassembled WGS sequence"/>
</dbReference>
<keyword evidence="7" id="KW-1185">Reference proteome</keyword>
<evidence type="ECO:0000256" key="1">
    <source>
        <dbReference type="ARBA" id="ARBA00006739"/>
    </source>
</evidence>
<keyword evidence="4" id="KW-1133">Transmembrane helix</keyword>
<comment type="similarity">
    <text evidence="1">Belongs to the glycosyltransferase 2 family.</text>
</comment>
<evidence type="ECO:0000256" key="3">
    <source>
        <dbReference type="ARBA" id="ARBA00022679"/>
    </source>
</evidence>
<dbReference type="EMBL" id="BAABEY010000030">
    <property type="protein sequence ID" value="GAA4443744.1"/>
    <property type="molecule type" value="Genomic_DNA"/>
</dbReference>
<dbReference type="Gene3D" id="3.90.550.10">
    <property type="entry name" value="Spore Coat Polysaccharide Biosynthesis Protein SpsA, Chain A"/>
    <property type="match status" value="1"/>
</dbReference>
<dbReference type="PANTHER" id="PTHR43179:SF12">
    <property type="entry name" value="GALACTOFURANOSYLTRANSFERASE GLFT2"/>
    <property type="match status" value="1"/>
</dbReference>
<dbReference type="InterPro" id="IPR029044">
    <property type="entry name" value="Nucleotide-diphossugar_trans"/>
</dbReference>
<dbReference type="SUPFAM" id="SSF53448">
    <property type="entry name" value="Nucleotide-diphospho-sugar transferases"/>
    <property type="match status" value="1"/>
</dbReference>
<protein>
    <submittedName>
        <fullName evidence="6">Glycosyltransferase family 2 protein</fullName>
    </submittedName>
</protein>
<comment type="caution">
    <text evidence="6">The sequence shown here is derived from an EMBL/GenBank/DDBJ whole genome shotgun (WGS) entry which is preliminary data.</text>
</comment>
<feature type="transmembrane region" description="Helical" evidence="4">
    <location>
        <begin position="250"/>
        <end position="272"/>
    </location>
</feature>
<sequence length="306" mass="34752">MKLVSIITVNFNQHLVTEALLESVMGENLYENIELIVVDNGSRYNPVPAWELKYPQFRFIRSDINLGFAGGNNLAIRMAGGAYVFLVNNDTVVTADLVSKLVRVLDSSENAGAVSPLIHYYDQPKTIQYAGYTPVNFFTGRNSCIGQFETDTGQYDGPPRETAYAHGAAMMVRREVLEKVGLMDERYFLYYEELDWCERIRRAGYRIFIEPSALIYHKESVSVGKATGLKEFFMHRNRILFVRKNAGTPVFVLFFMYYLIAVVPKCVIRYMVGGRGDLVPLMFRAIGWHLTHHKESADPGYSIPVA</sequence>
<name>A0ABP8M3E5_9BACT</name>
<accession>A0ABP8M3E5</accession>
<keyword evidence="2" id="KW-0328">Glycosyltransferase</keyword>
<feature type="domain" description="Glycosyltransferase 2-like" evidence="5">
    <location>
        <begin position="5"/>
        <end position="180"/>
    </location>
</feature>
<keyword evidence="4" id="KW-0472">Membrane</keyword>